<accession>A0AAD9YEE4</accession>
<dbReference type="Proteomes" id="UP001281614">
    <property type="component" value="Unassembled WGS sequence"/>
</dbReference>
<feature type="compositionally biased region" description="Basic and acidic residues" evidence="1">
    <location>
        <begin position="172"/>
        <end position="185"/>
    </location>
</feature>
<feature type="region of interest" description="Disordered" evidence="1">
    <location>
        <begin position="1"/>
        <end position="31"/>
    </location>
</feature>
<feature type="compositionally biased region" description="Basic and acidic residues" evidence="1">
    <location>
        <begin position="228"/>
        <end position="245"/>
    </location>
</feature>
<feature type="compositionally biased region" description="Pro residues" evidence="1">
    <location>
        <begin position="156"/>
        <end position="165"/>
    </location>
</feature>
<feature type="compositionally biased region" description="Basic and acidic residues" evidence="1">
    <location>
        <begin position="8"/>
        <end position="22"/>
    </location>
</feature>
<evidence type="ECO:0000313" key="3">
    <source>
        <dbReference type="Proteomes" id="UP001281614"/>
    </source>
</evidence>
<dbReference type="AlphaFoldDB" id="A0AAD9YEE4"/>
<proteinExistence type="predicted"/>
<keyword evidence="3" id="KW-1185">Reference proteome</keyword>
<feature type="region of interest" description="Disordered" evidence="1">
    <location>
        <begin position="149"/>
        <end position="271"/>
    </location>
</feature>
<dbReference type="EMBL" id="VYYT01000157">
    <property type="protein sequence ID" value="KAK2761958.1"/>
    <property type="molecule type" value="Genomic_DNA"/>
</dbReference>
<name>A0AAD9YEE4_COLKA</name>
<evidence type="ECO:0000313" key="2">
    <source>
        <dbReference type="EMBL" id="KAK2761958.1"/>
    </source>
</evidence>
<organism evidence="2 3">
    <name type="scientific">Colletotrichum kahawae</name>
    <name type="common">Coffee berry disease fungus</name>
    <dbReference type="NCBI Taxonomy" id="34407"/>
    <lineage>
        <taxon>Eukaryota</taxon>
        <taxon>Fungi</taxon>
        <taxon>Dikarya</taxon>
        <taxon>Ascomycota</taxon>
        <taxon>Pezizomycotina</taxon>
        <taxon>Sordariomycetes</taxon>
        <taxon>Hypocreomycetidae</taxon>
        <taxon>Glomerellales</taxon>
        <taxon>Glomerellaceae</taxon>
        <taxon>Colletotrichum</taxon>
        <taxon>Colletotrichum gloeosporioides species complex</taxon>
    </lineage>
</organism>
<sequence length="595" mass="67504">MSSPQLDPDPKGEKPTKNDNRTENWTPQDAADGCRTRQIWAAIYQKTLKEFQSPEIQNSWKASILSAYECIHANKDVTWVPRRYVAHQALKISAFWLSKFVPSPMVHLADNMTEVHDASTWPKDFGPFSITDGEKADLDDGYREFLERKKTAAAPKPAPSSPATPKPASSKPDQENVSKEKEGANQEKQVSKRKSRAESEPTERPCARKKIKFDSKQETESQQNGDSNLKDVGDSQTKDTVDPKPKALAKVKNSASPTPSPEPKIKLETNPDMCNVSSVSGAPAPTTHLKQEPIEWGTLNRKTGPETFKIPPMIAEAIDRGRMEREKIFQKAGLARDEDSLVGESFAVRVPPNVQQKTLFRSTYLIRLANNKINPALQIAWLDHEGATYLLCYKKNRWDDLMGLLQDYTMMWVQLKEYCRNIVMMPAHRHTSLADWLNIGGNAYDLSTLGMWGIFLSTQKQDDDRFARSPETQRRISGAQKKIVPDDTSAILKGTFQMTNVREKQLDNLLWNGPHTNDRSLTFDQAILPIYDTYETYEEAADGRLVSRNQAANSWMTDKYKRRFDYLDRFTPDDNHSAFMASCQLLVNRAYRHAA</sequence>
<reference evidence="2" key="1">
    <citation type="submission" date="2023-02" db="EMBL/GenBank/DDBJ databases">
        <title>Colletotrichum kahawae CIFC_Que2 genome sequencing and assembly.</title>
        <authorList>
            <person name="Baroncelli R."/>
        </authorList>
    </citation>
    <scope>NUCLEOTIDE SEQUENCE</scope>
    <source>
        <strain evidence="2">CIFC_Que2</strain>
    </source>
</reference>
<comment type="caution">
    <text evidence="2">The sequence shown here is derived from an EMBL/GenBank/DDBJ whole genome shotgun (WGS) entry which is preliminary data.</text>
</comment>
<gene>
    <name evidence="2" type="ORF">CKAH01_05188</name>
</gene>
<evidence type="ECO:0000256" key="1">
    <source>
        <dbReference type="SAM" id="MobiDB-lite"/>
    </source>
</evidence>
<feature type="compositionally biased region" description="Basic and acidic residues" evidence="1">
    <location>
        <begin position="196"/>
        <end position="219"/>
    </location>
</feature>
<protein>
    <submittedName>
        <fullName evidence="2">Uncharacterized protein</fullName>
    </submittedName>
</protein>